<dbReference type="InterPro" id="IPR044946">
    <property type="entry name" value="Restrct_endonuc_typeI_TRD_sf"/>
</dbReference>
<evidence type="ECO:0000313" key="5">
    <source>
        <dbReference type="EMBL" id="GAX61580.1"/>
    </source>
</evidence>
<sequence>MNLLFYHFDKLAEAPGGVKKLRDLILQLAVQGKLVPQDSKDEPASALLEKIQREKENLVKDGLVNKQQPLKIKNIEEYKSRIPTGWVQCKLGNIIFLNYGKAVEKSKIGGKIPAYGANGILKYVQEPYVSQKSIIVGRKGSAGALNIVEKPFWPTDVTYYVLEMENLNFRYLYYLLLSLNLTSLSFGIKPGLNRNNVYELSISVPPLAEQKRIVEKVDSLMTLCDDLEKQQQEKAEKKVLLNKSSLNALSTSATKHDFNKNWNHIEKNFDLLYSTSKNIDELKQTILQLAVQGKLVPQDPKDEPASALLEKIRAEKERLIEEGKIKRQKPLEQIKESEIPFDVPDGWEWTIVGRICDLYTGATPSRSRKDYFGGKIKWLVSGDIHKGEIFDCDGRITEKGLDASNCKILPINSVMIALNG</sequence>
<keyword evidence="5" id="KW-0255">Endonuclease</keyword>
<dbReference type="Pfam" id="PF01420">
    <property type="entry name" value="Methylase_S"/>
    <property type="match status" value="1"/>
</dbReference>
<keyword evidence="6" id="KW-1185">Reference proteome</keyword>
<dbReference type="Gene3D" id="3.90.220.20">
    <property type="entry name" value="DNA methylase specificity domains"/>
    <property type="match status" value="2"/>
</dbReference>
<comment type="similarity">
    <text evidence="1">Belongs to the type-I restriction system S methylase family.</text>
</comment>
<dbReference type="GO" id="GO:0009307">
    <property type="term" value="P:DNA restriction-modification system"/>
    <property type="evidence" value="ECO:0007669"/>
    <property type="project" value="UniProtKB-KW"/>
</dbReference>
<proteinExistence type="inferred from homology"/>
<dbReference type="AlphaFoldDB" id="A0A286U0B5"/>
<reference evidence="6" key="1">
    <citation type="journal article" date="2017" name="Environ. Microbiol. Rep.">
        <title>Genetic Diversity of Marine Anaerobic Ammonium-Oxidizing Bacteria as Revealed by Genomic and Proteomic Analyses of 'Candidatus Scalindua japonica'.</title>
        <authorList>
            <person name="Oshiki M."/>
            <person name="Mizuto K."/>
            <person name="Kimura Z."/>
            <person name="Kindaichi T."/>
            <person name="Satoh H."/>
            <person name="Okabe S."/>
        </authorList>
    </citation>
    <scope>NUCLEOTIDE SEQUENCE [LARGE SCALE GENOMIC DNA]</scope>
    <source>
        <strain evidence="6">husup-a2</strain>
    </source>
</reference>
<dbReference type="PANTHER" id="PTHR43140">
    <property type="entry name" value="TYPE-1 RESTRICTION ENZYME ECOKI SPECIFICITY PROTEIN"/>
    <property type="match status" value="1"/>
</dbReference>
<evidence type="ECO:0000313" key="6">
    <source>
        <dbReference type="Proteomes" id="UP000218542"/>
    </source>
</evidence>
<evidence type="ECO:0000256" key="3">
    <source>
        <dbReference type="ARBA" id="ARBA00023125"/>
    </source>
</evidence>
<dbReference type="GO" id="GO:0003677">
    <property type="term" value="F:DNA binding"/>
    <property type="evidence" value="ECO:0007669"/>
    <property type="project" value="UniProtKB-KW"/>
</dbReference>
<keyword evidence="5" id="KW-0378">Hydrolase</keyword>
<name>A0A286U0B5_9BACT</name>
<accession>A0A286U0B5</accession>
<dbReference type="InterPro" id="IPR000055">
    <property type="entry name" value="Restrct_endonuc_typeI_TRD"/>
</dbReference>
<dbReference type="OrthoDB" id="9811611at2"/>
<dbReference type="SUPFAM" id="SSF116734">
    <property type="entry name" value="DNA methylase specificity domain"/>
    <property type="match status" value="2"/>
</dbReference>
<dbReference type="PANTHER" id="PTHR43140:SF1">
    <property type="entry name" value="TYPE I RESTRICTION ENZYME ECOKI SPECIFICITY SUBUNIT"/>
    <property type="match status" value="1"/>
</dbReference>
<dbReference type="RefSeq" id="WP_096894964.1">
    <property type="nucleotide sequence ID" value="NZ_BAOS01000025.1"/>
</dbReference>
<keyword evidence="3" id="KW-0238">DNA-binding</keyword>
<keyword evidence="2" id="KW-0680">Restriction system</keyword>
<feature type="domain" description="Type I restriction modification DNA specificity" evidence="4">
    <location>
        <begin position="83"/>
        <end position="236"/>
    </location>
</feature>
<comment type="caution">
    <text evidence="5">The sequence shown here is derived from an EMBL/GenBank/DDBJ whole genome shotgun (WGS) entry which is preliminary data.</text>
</comment>
<evidence type="ECO:0000256" key="2">
    <source>
        <dbReference type="ARBA" id="ARBA00022747"/>
    </source>
</evidence>
<dbReference type="GO" id="GO:0004519">
    <property type="term" value="F:endonuclease activity"/>
    <property type="evidence" value="ECO:0007669"/>
    <property type="project" value="UniProtKB-KW"/>
</dbReference>
<dbReference type="Proteomes" id="UP000218542">
    <property type="component" value="Unassembled WGS sequence"/>
</dbReference>
<gene>
    <name evidence="5" type="ORF">SCALIN_C25_0027</name>
</gene>
<keyword evidence="5" id="KW-0540">Nuclease</keyword>
<organism evidence="5 6">
    <name type="scientific">Candidatus Scalindua japonica</name>
    <dbReference type="NCBI Taxonomy" id="1284222"/>
    <lineage>
        <taxon>Bacteria</taxon>
        <taxon>Pseudomonadati</taxon>
        <taxon>Planctomycetota</taxon>
        <taxon>Candidatus Brocadiia</taxon>
        <taxon>Candidatus Brocadiales</taxon>
        <taxon>Candidatus Scalinduaceae</taxon>
        <taxon>Candidatus Scalindua</taxon>
    </lineage>
</organism>
<evidence type="ECO:0000259" key="4">
    <source>
        <dbReference type="Pfam" id="PF01420"/>
    </source>
</evidence>
<dbReference type="EMBL" id="BAOS01000025">
    <property type="protein sequence ID" value="GAX61580.1"/>
    <property type="molecule type" value="Genomic_DNA"/>
</dbReference>
<protein>
    <submittedName>
        <fullName evidence="5">Restriction endonuclease S subunit</fullName>
    </submittedName>
</protein>
<dbReference type="InterPro" id="IPR051212">
    <property type="entry name" value="Type-I_RE_S_subunit"/>
</dbReference>
<evidence type="ECO:0000256" key="1">
    <source>
        <dbReference type="ARBA" id="ARBA00010923"/>
    </source>
</evidence>